<reference evidence="4" key="1">
    <citation type="submission" date="2021-07" db="EMBL/GenBank/DDBJ databases">
        <title>Roseobacter insulae sp. nov., isolated from a tidal flat.</title>
        <authorList>
            <person name="Park S."/>
            <person name="Yoon J.-H."/>
        </authorList>
    </citation>
    <scope>NUCLEOTIDE SEQUENCE</scope>
    <source>
        <strain evidence="4">YSTF-M11</strain>
    </source>
</reference>
<evidence type="ECO:0000313" key="5">
    <source>
        <dbReference type="Proteomes" id="UP001138661"/>
    </source>
</evidence>
<comment type="caution">
    <text evidence="4">The sequence shown here is derived from an EMBL/GenBank/DDBJ whole genome shotgun (WGS) entry which is preliminary data.</text>
</comment>
<evidence type="ECO:0000259" key="3">
    <source>
        <dbReference type="Pfam" id="PF20454"/>
    </source>
</evidence>
<dbReference type="Pfam" id="PF05876">
    <property type="entry name" value="GpA_ATPase"/>
    <property type="match status" value="1"/>
</dbReference>
<keyword evidence="5" id="KW-1185">Reference proteome</keyword>
<dbReference type="Proteomes" id="UP001138661">
    <property type="component" value="Unassembled WGS sequence"/>
</dbReference>
<dbReference type="EMBL" id="JAHXDN010000005">
    <property type="protein sequence ID" value="MBW4709585.1"/>
    <property type="molecule type" value="Genomic_DNA"/>
</dbReference>
<evidence type="ECO:0000256" key="1">
    <source>
        <dbReference type="SAM" id="MobiDB-lite"/>
    </source>
</evidence>
<dbReference type="InterPro" id="IPR046454">
    <property type="entry name" value="GpA_endonuclease"/>
</dbReference>
<sequence>MKKAPYQADPLPPWVTVDKAIAEALPNLRPLARVSVSETAPLRSIEAGGQWVKWRPDVAPYMNEPGDLITSRRFDSVAFVGPARSSKSEGLVINPLTHAILAQPRVVSVFSPTKDAAQEWSVGALDSLIANSPELRERLLSGKGGDNVFGKKFRGGCRLTIDWPVKQKLAQRSISLVVGTDYDAFPDDIGGDGEAFPLMRKRTEAAGSRGMTAVESSPRKPILNENWTAKTPHEAPPCEGIVGIYNRGSRGRLYWTCPDCSGLFQPTYDRLAYPDEGSPADRGAGAYMVCPHCGGVIEARQKAELNALAQWLHECEGGEIVPIHDLKRNVATASFWLPGPAAALAPWSRIVSRVLEAEETYSETGGETALRAAYNVELGLPYLSRARGAAEGLTADALRDLASLHPWQECPPETRFVTVAVDVQSGRFVVQVEAWGQDMERVVIDRFDLFTPVGGDDGRRLDPAKYAEDWLVLEPLANKVYPVTGAAHGLRPLAVVIDMQGEAGVTPNARTFWRDMKSKHRGRFFLQRGRGGDNVKRAALLYPETAHKGKDHVARDVPAINTGTDRLKDEIAASLLRTEPGPRKLHISAHAPAEVFDEFAAERRGPKGWEPRPGVKRNEALDLSVYALALAIVLEIEAVDWEKPPAVLTIGPDNPRAVPLGDPDNLVEDPEGPDVPAPQPKAKARRGWGVRRGGSKW</sequence>
<protein>
    <submittedName>
        <fullName evidence="4">Phage terminase large subunit family protein</fullName>
    </submittedName>
</protein>
<proteinExistence type="predicted"/>
<dbReference type="GO" id="GO:0004519">
    <property type="term" value="F:endonuclease activity"/>
    <property type="evidence" value="ECO:0007669"/>
    <property type="project" value="InterPro"/>
</dbReference>
<dbReference type="RefSeq" id="WP_219505301.1">
    <property type="nucleotide sequence ID" value="NZ_JAHXDN010000005.1"/>
</dbReference>
<accession>A0A9X1FYW7</accession>
<name>A0A9X1FYW7_9RHOB</name>
<dbReference type="GO" id="GO:0016887">
    <property type="term" value="F:ATP hydrolysis activity"/>
    <property type="evidence" value="ECO:0007669"/>
    <property type="project" value="InterPro"/>
</dbReference>
<dbReference type="Pfam" id="PF20454">
    <property type="entry name" value="GpA_nuclease"/>
    <property type="match status" value="1"/>
</dbReference>
<gene>
    <name evidence="4" type="ORF">KX928_17500</name>
</gene>
<evidence type="ECO:0000259" key="2">
    <source>
        <dbReference type="Pfam" id="PF05876"/>
    </source>
</evidence>
<dbReference type="InterPro" id="IPR051220">
    <property type="entry name" value="TFA_Chaperone"/>
</dbReference>
<evidence type="ECO:0000313" key="4">
    <source>
        <dbReference type="EMBL" id="MBW4709585.1"/>
    </source>
</evidence>
<dbReference type="InterPro" id="IPR046453">
    <property type="entry name" value="GpA_ATPase"/>
</dbReference>
<dbReference type="PANTHER" id="PTHR34413">
    <property type="entry name" value="PROPHAGE TAIL FIBER ASSEMBLY PROTEIN HOMOLOG TFAE-RELATED-RELATED"/>
    <property type="match status" value="1"/>
</dbReference>
<feature type="compositionally biased region" description="Basic residues" evidence="1">
    <location>
        <begin position="682"/>
        <end position="697"/>
    </location>
</feature>
<organism evidence="4 5">
    <name type="scientific">Roseobacter insulae</name>
    <dbReference type="NCBI Taxonomy" id="2859783"/>
    <lineage>
        <taxon>Bacteria</taxon>
        <taxon>Pseudomonadati</taxon>
        <taxon>Pseudomonadota</taxon>
        <taxon>Alphaproteobacteria</taxon>
        <taxon>Rhodobacterales</taxon>
        <taxon>Roseobacteraceae</taxon>
        <taxon>Roseobacter</taxon>
    </lineage>
</organism>
<feature type="domain" description="Terminase large subunit GpA endonuclease" evidence="3">
    <location>
        <begin position="332"/>
        <end position="641"/>
    </location>
</feature>
<feature type="region of interest" description="Disordered" evidence="1">
    <location>
        <begin position="652"/>
        <end position="697"/>
    </location>
</feature>
<feature type="domain" description="Phage terminase large subunit GpA ATPase" evidence="2">
    <location>
        <begin position="49"/>
        <end position="311"/>
    </location>
</feature>
<dbReference type="PANTHER" id="PTHR34413:SF2">
    <property type="entry name" value="PROPHAGE TAIL FIBER ASSEMBLY PROTEIN HOMOLOG TFAE-RELATED"/>
    <property type="match status" value="1"/>
</dbReference>
<dbReference type="AlphaFoldDB" id="A0A9X1FYW7"/>